<sequence length="64" mass="7148">MPEDQVGKLEATENTVSAMAAAAAEQQQFYLLLGNLLSPDNVVRKQAETDMFEKFENCVALHKY</sequence>
<reference evidence="1" key="2">
    <citation type="submission" date="2025-08" db="UniProtKB">
        <authorList>
            <consortium name="Ensembl"/>
        </authorList>
    </citation>
    <scope>IDENTIFICATION</scope>
</reference>
<gene>
    <name evidence="1" type="primary">IPO5</name>
</gene>
<reference evidence="1 2" key="1">
    <citation type="submission" date="2012-03" db="EMBL/GenBank/DDBJ databases">
        <title>Whole Genome Assembly of Papio anubis.</title>
        <authorList>
            <person name="Liu Y.L."/>
            <person name="Abraham K.A."/>
            <person name="Akbar H.A."/>
            <person name="Ali S.A."/>
            <person name="Anosike U.A."/>
            <person name="Aqrawi P.A."/>
            <person name="Arias F.A."/>
            <person name="Attaway T.A."/>
            <person name="Awwad R.A."/>
            <person name="Babu C.B."/>
            <person name="Bandaranaike D.B."/>
            <person name="Battles P.B."/>
            <person name="Bell A.B."/>
            <person name="Beltran B.B."/>
            <person name="Berhane-Mersha D.B."/>
            <person name="Bess C.B."/>
            <person name="Bickham C.B."/>
            <person name="Bolden T.B."/>
            <person name="Carter K.C."/>
            <person name="Chau D.C."/>
            <person name="Chavez A.C."/>
            <person name="Clerc-Blankenburg K.C."/>
            <person name="Coyle M.C."/>
            <person name="Dao M.D."/>
            <person name="Davila M.L.D."/>
            <person name="Davy-Carroll L.D."/>
            <person name="Denson S.D."/>
            <person name="Dinh H.D."/>
            <person name="Fernandez S.F."/>
            <person name="Fernando P.F."/>
            <person name="Forbes L.F."/>
            <person name="Francis C.F."/>
            <person name="Francisco L.F."/>
            <person name="Fu Q.F."/>
            <person name="Garcia-Iii R.G."/>
            <person name="Garrett T.G."/>
            <person name="Gross S.G."/>
            <person name="Gubbala S.G."/>
            <person name="Hirani K.H."/>
            <person name="Hogues M.H."/>
            <person name="Hollins B.H."/>
            <person name="Jackson L.J."/>
            <person name="Javaid M.J."/>
            <person name="Jhangiani S.J."/>
            <person name="Johnson A.J."/>
            <person name="Johnson B.J."/>
            <person name="Jones J.J."/>
            <person name="Joshi V.J."/>
            <person name="Kalu J.K."/>
            <person name="Khan N.K."/>
            <person name="Korchina V.K."/>
            <person name="Kovar C.K."/>
            <person name="Lago L.L."/>
            <person name="Lara F.L."/>
            <person name="Le T.-K.L."/>
            <person name="Lee S.L."/>
            <person name="Legall-Iii F.L."/>
            <person name="Lemon S.L."/>
            <person name="Liu J.L."/>
            <person name="Liu Y.-S.L."/>
            <person name="Liyanage D.L."/>
            <person name="Lopez J.L."/>
            <person name="Lorensuhewa L.L."/>
            <person name="Mata R.M."/>
            <person name="Mathew T.M."/>
            <person name="Mercado C.M."/>
            <person name="Mercado I.M."/>
            <person name="Morales K.M."/>
            <person name="Morgan M.M."/>
            <person name="Munidasa M.M."/>
            <person name="Ngo D.N."/>
            <person name="Nguyen L.N."/>
            <person name="Nguyen T.N."/>
            <person name="Nguyen N.N."/>
            <person name="Obregon M.O."/>
            <person name="Okwuonu G.O."/>
            <person name="Ongeri F.O."/>
            <person name="Onwere C.O."/>
            <person name="Osifeso I.O."/>
            <person name="Parra A.P."/>
            <person name="Patil S.P."/>
            <person name="Perez A.P."/>
            <person name="Perez Y.P."/>
            <person name="Pham C.P."/>
            <person name="Pu L.-L.P."/>
            <person name="Puazo M.P."/>
            <person name="Quiroz J.Q."/>
            <person name="Rouhana J.R."/>
            <person name="Ruiz M.R."/>
            <person name="Ruiz S.-J.R."/>
            <person name="Saada N.S."/>
            <person name="Santibanez J.S."/>
            <person name="Scheel M.S."/>
            <person name="Schneider B.S."/>
            <person name="Simmons D.S."/>
            <person name="Sisson I.S."/>
            <person name="Tang L.-Y.T."/>
            <person name="Thornton R.T."/>
            <person name="Tisius J.T."/>
            <person name="Toledanes G.T."/>
            <person name="Trejos Z.T."/>
            <person name="Usmani K.U."/>
            <person name="Varghese R.V."/>
            <person name="Vattathil S.V."/>
            <person name="Vee V.V."/>
            <person name="Walker D.W."/>
            <person name="Weissenberger G.W."/>
            <person name="White C.W."/>
            <person name="Williams A.W."/>
            <person name="Woodworth J.W."/>
            <person name="Wright R.W."/>
            <person name="Zhu Y.Z."/>
            <person name="Han Y.H."/>
            <person name="Newsham I.N."/>
            <person name="Nazareth L.N."/>
            <person name="Worley K.W."/>
            <person name="Muzny D.M."/>
            <person name="Rogers J.R."/>
            <person name="Gibbs R.G."/>
        </authorList>
    </citation>
    <scope>NUCLEOTIDE SEQUENCE [LARGE SCALE GENOMIC DNA]</scope>
</reference>
<dbReference type="Proteomes" id="UP000028761">
    <property type="component" value="Chromosome 15"/>
</dbReference>
<accession>A0A2I3MWV1</accession>
<dbReference type="ExpressionAtlas" id="A0A2I3MWV1">
    <property type="expression patterns" value="baseline"/>
</dbReference>
<protein>
    <submittedName>
        <fullName evidence="1">Importin 5</fullName>
    </submittedName>
</protein>
<evidence type="ECO:0000313" key="1">
    <source>
        <dbReference type="Ensembl" id="ENSPANP00000040259.1"/>
    </source>
</evidence>
<dbReference type="GeneTree" id="ENSGT00940000155502"/>
<dbReference type="AlphaFoldDB" id="A0A2I3MWV1"/>
<name>A0A2I3MWV1_PAPAN</name>
<proteinExistence type="predicted"/>
<evidence type="ECO:0000313" key="2">
    <source>
        <dbReference type="Proteomes" id="UP000028761"/>
    </source>
</evidence>
<reference evidence="1" key="3">
    <citation type="submission" date="2025-09" db="UniProtKB">
        <authorList>
            <consortium name="Ensembl"/>
        </authorList>
    </citation>
    <scope>IDENTIFICATION</scope>
</reference>
<dbReference type="Ensembl" id="ENSPANT00000036246.2">
    <property type="protein sequence ID" value="ENSPANP00000040259.1"/>
    <property type="gene ID" value="ENSPANG00000009971.3"/>
</dbReference>
<organism evidence="1 2">
    <name type="scientific">Papio anubis</name>
    <name type="common">Olive baboon</name>
    <dbReference type="NCBI Taxonomy" id="9555"/>
    <lineage>
        <taxon>Eukaryota</taxon>
        <taxon>Metazoa</taxon>
        <taxon>Chordata</taxon>
        <taxon>Craniata</taxon>
        <taxon>Vertebrata</taxon>
        <taxon>Euteleostomi</taxon>
        <taxon>Mammalia</taxon>
        <taxon>Eutheria</taxon>
        <taxon>Euarchontoglires</taxon>
        <taxon>Primates</taxon>
        <taxon>Haplorrhini</taxon>
        <taxon>Catarrhini</taxon>
        <taxon>Cercopithecidae</taxon>
        <taxon>Cercopithecinae</taxon>
        <taxon>Papio</taxon>
    </lineage>
</organism>
<keyword evidence="2" id="KW-1185">Reference proteome</keyword>
<dbReference type="Bgee" id="ENSPANG00000009971">
    <property type="expression patterns" value="Expressed in testis and 65 other cell types or tissues"/>
</dbReference>